<organism evidence="5 6">
    <name type="scientific">Mobiluncus mulieris</name>
    <dbReference type="NCBI Taxonomy" id="2052"/>
    <lineage>
        <taxon>Bacteria</taxon>
        <taxon>Bacillati</taxon>
        <taxon>Actinomycetota</taxon>
        <taxon>Actinomycetes</taxon>
        <taxon>Actinomycetales</taxon>
        <taxon>Actinomycetaceae</taxon>
        <taxon>Mobiluncus</taxon>
    </lineage>
</organism>
<feature type="region of interest" description="Disordered" evidence="3">
    <location>
        <begin position="61"/>
        <end position="80"/>
    </location>
</feature>
<dbReference type="GO" id="GO:0005524">
    <property type="term" value="F:ATP binding"/>
    <property type="evidence" value="ECO:0007669"/>
    <property type="project" value="UniProtKB-KW"/>
</dbReference>
<dbReference type="EMBL" id="JABCUS010000015">
    <property type="protein sequence ID" value="NMX03799.1"/>
    <property type="molecule type" value="Genomic_DNA"/>
</dbReference>
<gene>
    <name evidence="5" type="ORF">HHJ77_07635</name>
</gene>
<evidence type="ECO:0000256" key="1">
    <source>
        <dbReference type="ARBA" id="ARBA00005417"/>
    </source>
</evidence>
<dbReference type="Pfam" id="PF00005">
    <property type="entry name" value="ABC_tran"/>
    <property type="match status" value="1"/>
</dbReference>
<comment type="caution">
    <text evidence="5">The sequence shown here is derived from an EMBL/GenBank/DDBJ whole genome shotgun (WGS) entry which is preliminary data.</text>
</comment>
<dbReference type="InterPro" id="IPR003439">
    <property type="entry name" value="ABC_transporter-like_ATP-bd"/>
</dbReference>
<evidence type="ECO:0000313" key="5">
    <source>
        <dbReference type="EMBL" id="NMX03799.1"/>
    </source>
</evidence>
<keyword evidence="5" id="KW-0067">ATP-binding</keyword>
<reference evidence="5 6" key="1">
    <citation type="submission" date="2020-04" db="EMBL/GenBank/DDBJ databases">
        <title>Antimicrobial susceptibility and clonality of vaginal-derived multi-drug resistant Mobiluncus isolates in China.</title>
        <authorList>
            <person name="Zhang X."/>
        </authorList>
    </citation>
    <scope>NUCLEOTIDE SEQUENCE [LARGE SCALE GENOMIC DNA]</scope>
    <source>
        <strain evidence="5 6">12</strain>
    </source>
</reference>
<dbReference type="PANTHER" id="PTHR43335">
    <property type="entry name" value="ABC TRANSPORTER, ATP-BINDING PROTEIN"/>
    <property type="match status" value="1"/>
</dbReference>
<dbReference type="RefSeq" id="WP_169762848.1">
    <property type="nucleotide sequence ID" value="NZ_JABCUQ010000009.1"/>
</dbReference>
<evidence type="ECO:0000256" key="3">
    <source>
        <dbReference type="SAM" id="MobiDB-lite"/>
    </source>
</evidence>
<dbReference type="InterPro" id="IPR027417">
    <property type="entry name" value="P-loop_NTPase"/>
</dbReference>
<accession>A0A7Y0UU52</accession>
<feature type="domain" description="ABC transporter" evidence="4">
    <location>
        <begin position="25"/>
        <end position="74"/>
    </location>
</feature>
<name>A0A7Y0UU52_9ACTO</name>
<dbReference type="Proteomes" id="UP000575397">
    <property type="component" value="Unassembled WGS sequence"/>
</dbReference>
<keyword evidence="2" id="KW-0813">Transport</keyword>
<sequence>MADYILETRELVKRFGRGKNKQTAVKQVSLHVETGKIYGLLGSNGAGKSTTLKMITGMRPTAGEIRPQGRPYPHRSATHGGYRGDYRQWATCL</sequence>
<evidence type="ECO:0000259" key="4">
    <source>
        <dbReference type="Pfam" id="PF00005"/>
    </source>
</evidence>
<keyword evidence="5" id="KW-0547">Nucleotide-binding</keyword>
<comment type="similarity">
    <text evidence="1">Belongs to the ABC transporter superfamily.</text>
</comment>
<dbReference type="AlphaFoldDB" id="A0A7Y0UU52"/>
<protein>
    <submittedName>
        <fullName evidence="5">ATP-binding cassette domain-containing protein</fullName>
    </submittedName>
</protein>
<dbReference type="SUPFAM" id="SSF52540">
    <property type="entry name" value="P-loop containing nucleoside triphosphate hydrolases"/>
    <property type="match status" value="1"/>
</dbReference>
<evidence type="ECO:0000313" key="6">
    <source>
        <dbReference type="Proteomes" id="UP000575397"/>
    </source>
</evidence>
<evidence type="ECO:0000256" key="2">
    <source>
        <dbReference type="ARBA" id="ARBA00022448"/>
    </source>
</evidence>
<proteinExistence type="inferred from homology"/>
<dbReference type="GO" id="GO:0016887">
    <property type="term" value="F:ATP hydrolysis activity"/>
    <property type="evidence" value="ECO:0007669"/>
    <property type="project" value="InterPro"/>
</dbReference>
<dbReference type="Gene3D" id="3.40.50.300">
    <property type="entry name" value="P-loop containing nucleotide triphosphate hydrolases"/>
    <property type="match status" value="1"/>
</dbReference>
<dbReference type="PANTHER" id="PTHR43335:SF4">
    <property type="entry name" value="ABC TRANSPORTER, ATP-BINDING PROTEIN"/>
    <property type="match status" value="1"/>
</dbReference>